<dbReference type="Proteomes" id="UP001187192">
    <property type="component" value="Unassembled WGS sequence"/>
</dbReference>
<evidence type="ECO:0000313" key="2">
    <source>
        <dbReference type="EMBL" id="GMN27416.1"/>
    </source>
</evidence>
<comment type="caution">
    <text evidence="2">The sequence shown here is derived from an EMBL/GenBank/DDBJ whole genome shotgun (WGS) entry which is preliminary data.</text>
</comment>
<reference evidence="2" key="1">
    <citation type="submission" date="2023-07" db="EMBL/GenBank/DDBJ databases">
        <title>draft genome sequence of fig (Ficus carica).</title>
        <authorList>
            <person name="Takahashi T."/>
            <person name="Nishimura K."/>
        </authorList>
    </citation>
    <scope>NUCLEOTIDE SEQUENCE</scope>
</reference>
<evidence type="ECO:0000313" key="3">
    <source>
        <dbReference type="Proteomes" id="UP001187192"/>
    </source>
</evidence>
<feature type="compositionally biased region" description="Basic residues" evidence="1">
    <location>
        <begin position="28"/>
        <end position="37"/>
    </location>
</feature>
<dbReference type="EMBL" id="BTGU01001669">
    <property type="protein sequence ID" value="GMN27416.1"/>
    <property type="molecule type" value="Genomic_DNA"/>
</dbReference>
<feature type="region of interest" description="Disordered" evidence="1">
    <location>
        <begin position="1"/>
        <end position="48"/>
    </location>
</feature>
<gene>
    <name evidence="2" type="ORF">TIFTF001_041032</name>
</gene>
<accession>A0AA88CRP0</accession>
<dbReference type="AlphaFoldDB" id="A0AA88CRP0"/>
<organism evidence="2 3">
    <name type="scientific">Ficus carica</name>
    <name type="common">Common fig</name>
    <dbReference type="NCBI Taxonomy" id="3494"/>
    <lineage>
        <taxon>Eukaryota</taxon>
        <taxon>Viridiplantae</taxon>
        <taxon>Streptophyta</taxon>
        <taxon>Embryophyta</taxon>
        <taxon>Tracheophyta</taxon>
        <taxon>Spermatophyta</taxon>
        <taxon>Magnoliopsida</taxon>
        <taxon>eudicotyledons</taxon>
        <taxon>Gunneridae</taxon>
        <taxon>Pentapetalae</taxon>
        <taxon>rosids</taxon>
        <taxon>fabids</taxon>
        <taxon>Rosales</taxon>
        <taxon>Moraceae</taxon>
        <taxon>Ficeae</taxon>
        <taxon>Ficus</taxon>
    </lineage>
</organism>
<protein>
    <submittedName>
        <fullName evidence="2">Uncharacterized protein</fullName>
    </submittedName>
</protein>
<sequence length="144" mass="15936">MLDGMGAQPTDPLTLAHGRRSGGERFGHRSQARARQKGRGDSMNSKPSWGYCITVQRDIEDELLCQTPLVEFKLGKHSLNWCSKQALRYGSQSIESQKQPTRAKPSCIFHIQSECATQASTVAQVSRWASHVSKLGPNCRPLSP</sequence>
<proteinExistence type="predicted"/>
<keyword evidence="3" id="KW-1185">Reference proteome</keyword>
<evidence type="ECO:0000256" key="1">
    <source>
        <dbReference type="SAM" id="MobiDB-lite"/>
    </source>
</evidence>
<name>A0AA88CRP0_FICCA</name>